<protein>
    <submittedName>
        <fullName evidence="1">Uncharacterized protein</fullName>
    </submittedName>
</protein>
<reference evidence="1" key="2">
    <citation type="submission" date="2023-05" db="EMBL/GenBank/DDBJ databases">
        <authorList>
            <person name="Fouks B."/>
        </authorList>
    </citation>
    <scope>NUCLEOTIDE SEQUENCE</scope>
    <source>
        <strain evidence="1">Stay&amp;Tobe</strain>
        <tissue evidence="1">Testes</tissue>
    </source>
</reference>
<dbReference type="EMBL" id="JASPKZ010000531">
    <property type="protein sequence ID" value="KAJ9599772.1"/>
    <property type="molecule type" value="Genomic_DNA"/>
</dbReference>
<feature type="non-terminal residue" evidence="1">
    <location>
        <position position="1"/>
    </location>
</feature>
<keyword evidence="2" id="KW-1185">Reference proteome</keyword>
<name>A0AAD8ES58_DIPPU</name>
<evidence type="ECO:0000313" key="1">
    <source>
        <dbReference type="EMBL" id="KAJ9599772.1"/>
    </source>
</evidence>
<dbReference type="AlphaFoldDB" id="A0AAD8ES58"/>
<proteinExistence type="predicted"/>
<comment type="caution">
    <text evidence="1">The sequence shown here is derived from an EMBL/GenBank/DDBJ whole genome shotgun (WGS) entry which is preliminary data.</text>
</comment>
<evidence type="ECO:0000313" key="2">
    <source>
        <dbReference type="Proteomes" id="UP001233999"/>
    </source>
</evidence>
<sequence>CFPKQHTFQLQKELTVWEKIHIQKNKGKLMNFEIPANFHLIQRFIGPPTREEEEFLPIDVTSVAKK</sequence>
<reference evidence="1" key="1">
    <citation type="journal article" date="2023" name="IScience">
        <title>Live-bearing cockroach genome reveals convergent evolutionary mechanisms linked to viviparity in insects and beyond.</title>
        <authorList>
            <person name="Fouks B."/>
            <person name="Harrison M.C."/>
            <person name="Mikhailova A.A."/>
            <person name="Marchal E."/>
            <person name="English S."/>
            <person name="Carruthers M."/>
            <person name="Jennings E.C."/>
            <person name="Chiamaka E.L."/>
            <person name="Frigard R.A."/>
            <person name="Pippel M."/>
            <person name="Attardo G.M."/>
            <person name="Benoit J.B."/>
            <person name="Bornberg-Bauer E."/>
            <person name="Tobe S.S."/>
        </authorList>
    </citation>
    <scope>NUCLEOTIDE SEQUENCE</scope>
    <source>
        <strain evidence="1">Stay&amp;Tobe</strain>
    </source>
</reference>
<gene>
    <name evidence="1" type="ORF">L9F63_026380</name>
</gene>
<dbReference type="Proteomes" id="UP001233999">
    <property type="component" value="Unassembled WGS sequence"/>
</dbReference>
<organism evidence="1 2">
    <name type="scientific">Diploptera punctata</name>
    <name type="common">Pacific beetle cockroach</name>
    <dbReference type="NCBI Taxonomy" id="6984"/>
    <lineage>
        <taxon>Eukaryota</taxon>
        <taxon>Metazoa</taxon>
        <taxon>Ecdysozoa</taxon>
        <taxon>Arthropoda</taxon>
        <taxon>Hexapoda</taxon>
        <taxon>Insecta</taxon>
        <taxon>Pterygota</taxon>
        <taxon>Neoptera</taxon>
        <taxon>Polyneoptera</taxon>
        <taxon>Dictyoptera</taxon>
        <taxon>Blattodea</taxon>
        <taxon>Blaberoidea</taxon>
        <taxon>Blaberidae</taxon>
        <taxon>Diplopterinae</taxon>
        <taxon>Diploptera</taxon>
    </lineage>
</organism>
<accession>A0AAD8ES58</accession>
<feature type="non-terminal residue" evidence="1">
    <location>
        <position position="66"/>
    </location>
</feature>